<dbReference type="PROSITE" id="PS50850">
    <property type="entry name" value="MFS"/>
    <property type="match status" value="1"/>
</dbReference>
<feature type="transmembrane region" description="Helical" evidence="6">
    <location>
        <begin position="474"/>
        <end position="495"/>
    </location>
</feature>
<dbReference type="AlphaFoldDB" id="A0A0D0VLM4"/>
<reference evidence="8" key="1">
    <citation type="submission" date="2015-01" db="EMBL/GenBank/DDBJ databases">
        <title>The Genome Sequence of Cryptococcus gattii CA1280.</title>
        <authorList>
            <consortium name="The Broad Institute Genomics Platform"/>
            <person name="Cuomo C."/>
            <person name="Litvintseva A."/>
            <person name="Chen Y."/>
            <person name="Heitman J."/>
            <person name="Sun S."/>
            <person name="Springer D."/>
            <person name="Dromer F."/>
            <person name="Young S."/>
            <person name="Zeng Q."/>
            <person name="Gargeya S."/>
            <person name="Abouelleil A."/>
            <person name="Alvarado L."/>
            <person name="Chapman S.B."/>
            <person name="Gainer-Dewar J."/>
            <person name="Goldberg J."/>
            <person name="Griggs A."/>
            <person name="Gujja S."/>
            <person name="Hansen M."/>
            <person name="Howarth C."/>
            <person name="Imamovic A."/>
            <person name="Larimer J."/>
            <person name="Murphy C."/>
            <person name="Naylor J."/>
            <person name="Pearson M."/>
            <person name="Priest M."/>
            <person name="Roberts A."/>
            <person name="Saif S."/>
            <person name="Shea T."/>
            <person name="Sykes S."/>
            <person name="Wortman J."/>
            <person name="Nusbaum C."/>
            <person name="Birren B."/>
        </authorList>
    </citation>
    <scope>NUCLEOTIDE SEQUENCE [LARGE SCALE GENOMIC DNA]</scope>
    <source>
        <strain evidence="8">CA1280</strain>
    </source>
</reference>
<evidence type="ECO:0000256" key="4">
    <source>
        <dbReference type="ARBA" id="ARBA00022989"/>
    </source>
</evidence>
<feature type="transmembrane region" description="Helical" evidence="6">
    <location>
        <begin position="143"/>
        <end position="162"/>
    </location>
</feature>
<dbReference type="GO" id="GO:0016020">
    <property type="term" value="C:membrane"/>
    <property type="evidence" value="ECO:0007669"/>
    <property type="project" value="UniProtKB-SubCell"/>
</dbReference>
<dbReference type="OrthoDB" id="6730379at2759"/>
<dbReference type="SUPFAM" id="SSF103473">
    <property type="entry name" value="MFS general substrate transporter"/>
    <property type="match status" value="1"/>
</dbReference>
<gene>
    <name evidence="8" type="ORF">I312_02099</name>
</gene>
<feature type="transmembrane region" description="Helical" evidence="6">
    <location>
        <begin position="236"/>
        <end position="256"/>
    </location>
</feature>
<feature type="domain" description="Major facilitator superfamily (MFS) profile" evidence="7">
    <location>
        <begin position="77"/>
        <end position="500"/>
    </location>
</feature>
<evidence type="ECO:0000256" key="6">
    <source>
        <dbReference type="SAM" id="Phobius"/>
    </source>
</evidence>
<feature type="transmembrane region" description="Helical" evidence="6">
    <location>
        <begin position="206"/>
        <end position="224"/>
    </location>
</feature>
<evidence type="ECO:0000256" key="2">
    <source>
        <dbReference type="ARBA" id="ARBA00022448"/>
    </source>
</evidence>
<dbReference type="Gene3D" id="1.20.1250.20">
    <property type="entry name" value="MFS general substrate transporter like domains"/>
    <property type="match status" value="1"/>
</dbReference>
<feature type="transmembrane region" description="Helical" evidence="6">
    <location>
        <begin position="115"/>
        <end position="136"/>
    </location>
</feature>
<protein>
    <recommendedName>
        <fullName evidence="7">Major facilitator superfamily (MFS) profile domain-containing protein</fullName>
    </recommendedName>
</protein>
<feature type="transmembrane region" description="Helical" evidence="6">
    <location>
        <begin position="77"/>
        <end position="103"/>
    </location>
</feature>
<dbReference type="Pfam" id="PF07690">
    <property type="entry name" value="MFS_1"/>
    <property type="match status" value="1"/>
</dbReference>
<dbReference type="InterPro" id="IPR036259">
    <property type="entry name" value="MFS_trans_sf"/>
</dbReference>
<dbReference type="FunFam" id="1.20.1250.20:FF:000361">
    <property type="entry name" value="Unplaced genomic scaffold supercont1.2, whole genome shotgun sequence"/>
    <property type="match status" value="1"/>
</dbReference>
<evidence type="ECO:0000313" key="8">
    <source>
        <dbReference type="EMBL" id="KIR48256.1"/>
    </source>
</evidence>
<dbReference type="PANTHER" id="PTHR43791:SF97">
    <property type="entry name" value="ALLANTOATE TRANSPORTER, PUTATIVE (AFU_ORTHOLOGUE AFUA_1G14700)-RELATED"/>
    <property type="match status" value="1"/>
</dbReference>
<sequence>MEPTKLDTVDTADKEFSAHVEDTVAANKTGDDTIDPIELVRQQYGDLYAEALERYGQDDSIDPEEEKKLKRKLDMRIIPLLGVCYFFYYVDKTTLSYAAIFGIKEDLNLGGSKYSWLSSIFYFGWLGWAIPSNLLLQRSPPAYYLAFNIFLWGAFLMCQAAAKNYATIAALRVISGAAEAIADPCFMLITSMYYTREEQPSRISSWYAFNGLGVAGGGLIGYGIGQIKGSLATWRYEFLIVGAVCSFWAICLGLYLPNSPVSFRGFSRDERVLMIARMRKNQTGIESKTIKWDQIVEAMTDYKTYMFMLLGLLGNIPNGYVFSIQLAATMCISNFSTLVIKGLGFGTLETALLGIPQGVLIIIWIGAGAIINGRLPKNSRTYVCALFMLPTIAGSLGFLLAPANAYVGRLICFYLTGSYQASFVLSLSLITSNTGGQSKKMIVSGMIWLGACVGNIAGPFFYKANQAPKYTLGIGSILVCNCLEFLLFFAFRYAFIWENRKKEKLREGRGAVTEEEFNATAFSNLTDKQNPNFEYVY</sequence>
<evidence type="ECO:0000256" key="5">
    <source>
        <dbReference type="ARBA" id="ARBA00023136"/>
    </source>
</evidence>
<evidence type="ECO:0000259" key="7">
    <source>
        <dbReference type="PROSITE" id="PS50850"/>
    </source>
</evidence>
<feature type="transmembrane region" description="Helical" evidence="6">
    <location>
        <begin position="407"/>
        <end position="430"/>
    </location>
</feature>
<feature type="transmembrane region" description="Helical" evidence="6">
    <location>
        <begin position="307"/>
        <end position="330"/>
    </location>
</feature>
<evidence type="ECO:0000256" key="1">
    <source>
        <dbReference type="ARBA" id="ARBA00004141"/>
    </source>
</evidence>
<dbReference type="InterPro" id="IPR020846">
    <property type="entry name" value="MFS_dom"/>
</dbReference>
<keyword evidence="2" id="KW-0813">Transport</keyword>
<dbReference type="InterPro" id="IPR011701">
    <property type="entry name" value="MFS"/>
</dbReference>
<evidence type="ECO:0000256" key="3">
    <source>
        <dbReference type="ARBA" id="ARBA00022692"/>
    </source>
</evidence>
<dbReference type="PANTHER" id="PTHR43791">
    <property type="entry name" value="PERMEASE-RELATED"/>
    <property type="match status" value="1"/>
</dbReference>
<feature type="transmembrane region" description="Helical" evidence="6">
    <location>
        <begin position="442"/>
        <end position="462"/>
    </location>
</feature>
<organism evidence="8">
    <name type="scientific">Cryptococcus bacillisporus CA1280</name>
    <dbReference type="NCBI Taxonomy" id="1296109"/>
    <lineage>
        <taxon>Eukaryota</taxon>
        <taxon>Fungi</taxon>
        <taxon>Dikarya</taxon>
        <taxon>Basidiomycota</taxon>
        <taxon>Agaricomycotina</taxon>
        <taxon>Tremellomycetes</taxon>
        <taxon>Tremellales</taxon>
        <taxon>Cryptococcaceae</taxon>
        <taxon>Cryptococcus</taxon>
        <taxon>Cryptococcus gattii species complex</taxon>
    </lineage>
</organism>
<keyword evidence="3 6" id="KW-0812">Transmembrane</keyword>
<accession>A0A0D0VLM4</accession>
<name>A0A0D0VLM4_CRYGA</name>
<feature type="transmembrane region" description="Helical" evidence="6">
    <location>
        <begin position="382"/>
        <end position="401"/>
    </location>
</feature>
<dbReference type="GO" id="GO:0022857">
    <property type="term" value="F:transmembrane transporter activity"/>
    <property type="evidence" value="ECO:0007669"/>
    <property type="project" value="InterPro"/>
</dbReference>
<keyword evidence="4 6" id="KW-1133">Transmembrane helix</keyword>
<proteinExistence type="predicted"/>
<feature type="transmembrane region" description="Helical" evidence="6">
    <location>
        <begin position="350"/>
        <end position="370"/>
    </location>
</feature>
<comment type="subcellular location">
    <subcellularLocation>
        <location evidence="1">Membrane</location>
        <topology evidence="1">Multi-pass membrane protein</topology>
    </subcellularLocation>
</comment>
<feature type="transmembrane region" description="Helical" evidence="6">
    <location>
        <begin position="168"/>
        <end position="194"/>
    </location>
</feature>
<dbReference type="EMBL" id="KN847977">
    <property type="protein sequence ID" value="KIR48256.1"/>
    <property type="molecule type" value="Genomic_DNA"/>
</dbReference>
<dbReference type="HOGENOM" id="CLU_001265_0_5_1"/>
<keyword evidence="5 6" id="KW-0472">Membrane</keyword>